<dbReference type="AlphaFoldDB" id="A0A0A9CW35"/>
<sequence length="39" mass="4745">MRLMRMKLRAAFGGFSQLSKCHDPFLMFRIIWFSHLFHS</sequence>
<reference evidence="1" key="2">
    <citation type="journal article" date="2015" name="Data Brief">
        <title>Shoot transcriptome of the giant reed, Arundo donax.</title>
        <authorList>
            <person name="Barrero R.A."/>
            <person name="Guerrero F.D."/>
            <person name="Moolhuijzen P."/>
            <person name="Goolsby J.A."/>
            <person name="Tidwell J."/>
            <person name="Bellgard S.E."/>
            <person name="Bellgard M.I."/>
        </authorList>
    </citation>
    <scope>NUCLEOTIDE SEQUENCE</scope>
    <source>
        <tissue evidence="1">Shoot tissue taken approximately 20 cm above the soil surface</tissue>
    </source>
</reference>
<protein>
    <submittedName>
        <fullName evidence="1">Uncharacterized protein</fullName>
    </submittedName>
</protein>
<reference evidence="1" key="1">
    <citation type="submission" date="2014-09" db="EMBL/GenBank/DDBJ databases">
        <authorList>
            <person name="Magalhaes I.L.F."/>
            <person name="Oliveira U."/>
            <person name="Santos F.R."/>
            <person name="Vidigal T.H.D.A."/>
            <person name="Brescovit A.D."/>
            <person name="Santos A.J."/>
        </authorList>
    </citation>
    <scope>NUCLEOTIDE SEQUENCE</scope>
    <source>
        <tissue evidence="1">Shoot tissue taken approximately 20 cm above the soil surface</tissue>
    </source>
</reference>
<organism evidence="1">
    <name type="scientific">Arundo donax</name>
    <name type="common">Giant reed</name>
    <name type="synonym">Donax arundinaceus</name>
    <dbReference type="NCBI Taxonomy" id="35708"/>
    <lineage>
        <taxon>Eukaryota</taxon>
        <taxon>Viridiplantae</taxon>
        <taxon>Streptophyta</taxon>
        <taxon>Embryophyta</taxon>
        <taxon>Tracheophyta</taxon>
        <taxon>Spermatophyta</taxon>
        <taxon>Magnoliopsida</taxon>
        <taxon>Liliopsida</taxon>
        <taxon>Poales</taxon>
        <taxon>Poaceae</taxon>
        <taxon>PACMAD clade</taxon>
        <taxon>Arundinoideae</taxon>
        <taxon>Arundineae</taxon>
        <taxon>Arundo</taxon>
    </lineage>
</organism>
<accession>A0A0A9CW35</accession>
<name>A0A0A9CW35_ARUDO</name>
<proteinExistence type="predicted"/>
<dbReference type="EMBL" id="GBRH01218069">
    <property type="protein sequence ID" value="JAD79826.1"/>
    <property type="molecule type" value="Transcribed_RNA"/>
</dbReference>
<evidence type="ECO:0000313" key="1">
    <source>
        <dbReference type="EMBL" id="JAD79826.1"/>
    </source>
</evidence>